<evidence type="ECO:0000256" key="5">
    <source>
        <dbReference type="ARBA" id="ARBA00022737"/>
    </source>
</evidence>
<dbReference type="SUPFAM" id="SSF52047">
    <property type="entry name" value="RNI-like"/>
    <property type="match status" value="1"/>
</dbReference>
<dbReference type="InterPro" id="IPR011029">
    <property type="entry name" value="DEATH-like_dom_sf"/>
</dbReference>
<dbReference type="Pfam" id="PF05729">
    <property type="entry name" value="NACHT"/>
    <property type="match status" value="1"/>
</dbReference>
<dbReference type="Gene3D" id="3.80.10.10">
    <property type="entry name" value="Ribonuclease Inhibitor"/>
    <property type="match status" value="1"/>
</dbReference>
<sequence>MEETTGYRLTLCLQKLSDAEFLKFKELLRNAPEKHKLKPIPWTTIKRTSRKDMEMLLNTHYPERVWGISLRLFLDINREDLWIMTQELKRDKQRPYKETMKTIFKYIWTQENYIHFQNEEYQVIIKKQYSALQETFDHQLKPVTAVVLGNIGEGKSTFLRKAMLDWASGNLWQNRFQYVFFFSLISLNNITELSLAQLLLSKLSESSEALDDILSNPKRILFILEGFDYLNFDLELRTNLCSDWRKHLPTQIVLGSLLQKVMLPESSLLLELGPQSEPKIYPLLQYPKNIIIGGFNSAMQLYCMLFFNIDKGLEVFKYIQTSKPLFSLCSNPYACWMVCSTLKQQCDRGDRIILPLGTDTILYTMFMLSSFRSVYANCSSKENRARLKTLCTLAVEGMWKRVFVFNSEDLRRNRICESEQTVWLQVNFLNTRGDCFVFYNPALQWYFAALFYFLREDKDKPHPIIGSLPQLLKEIYACGETQWSMTGIFVFGIATEIVAAMLKPHFGFIPSKEVRQEILKCFRSLSQGDCSGKLSPQRLFDGLLDSQEEPFETQVLDLFEEMTIDISSTDELSLAKIYLLKSQKLKKLHLHIQHRIFSEIYNPEEGDLEEFTQEKTCSFMTNFGNGALFPTLLRLPHLKSLNLYGTNLSSDVVENMCSVLKCPTCRVEELLLGNCDISSEACGVIATSLTKCKVKHLSLVENPLKNEGVMLLCQILKHPSCVLKTLMLSGCYLTTACCEGISAVLSHNKNLKTLKLGNNSIQDTGVQQLCEALRNPECKLQCLGLDMCEFTTGSCADLALALTKCKTLTSLNLDWMTFDPDGLELLCEALNHKACNLKVLRLDKSASSKESQMLLEGVEKKTKLNILHYPWINEERKKRGVCLVWNSKN</sequence>
<evidence type="ECO:0000256" key="2">
    <source>
        <dbReference type="ARBA" id="ARBA00022490"/>
    </source>
</evidence>
<keyword evidence="9" id="KW-0395">Inflammatory response</keyword>
<dbReference type="Pfam" id="PF17776">
    <property type="entry name" value="NLRC4_HD2"/>
    <property type="match status" value="1"/>
</dbReference>
<evidence type="ECO:0000256" key="6">
    <source>
        <dbReference type="ARBA" id="ARBA00022741"/>
    </source>
</evidence>
<accession>A0A061ID70</accession>
<dbReference type="SMART" id="SM00368">
    <property type="entry name" value="LRR_RI"/>
    <property type="match status" value="7"/>
</dbReference>
<feature type="non-terminal residue" evidence="11">
    <location>
        <position position="1"/>
    </location>
</feature>
<keyword evidence="2" id="KW-0963">Cytoplasm</keyword>
<dbReference type="InterPro" id="IPR004020">
    <property type="entry name" value="DAPIN"/>
</dbReference>
<dbReference type="SMART" id="SM01289">
    <property type="entry name" value="PYRIN"/>
    <property type="match status" value="1"/>
</dbReference>
<evidence type="ECO:0000256" key="9">
    <source>
        <dbReference type="ARBA" id="ARBA00023198"/>
    </source>
</evidence>
<dbReference type="AlphaFoldDB" id="A0A061ID70"/>
<keyword evidence="4" id="KW-0433">Leucine-rich repeat</keyword>
<dbReference type="CDD" id="cd08320">
    <property type="entry name" value="Pyrin_NALPs"/>
    <property type="match status" value="1"/>
</dbReference>
<keyword evidence="5" id="KW-0677">Repeat</keyword>
<dbReference type="PANTHER" id="PTHR45690:SF13">
    <property type="entry name" value="NACHT, LRR AND PYD DOMAINS-CONTAINING PROTEIN 9"/>
    <property type="match status" value="1"/>
</dbReference>
<dbReference type="Pfam" id="PF17779">
    <property type="entry name" value="WHD_NOD2"/>
    <property type="match status" value="1"/>
</dbReference>
<dbReference type="Pfam" id="PF02758">
    <property type="entry name" value="PYRIN"/>
    <property type="match status" value="1"/>
</dbReference>
<dbReference type="SUPFAM" id="SSF47986">
    <property type="entry name" value="DEATH domain"/>
    <property type="match status" value="1"/>
</dbReference>
<dbReference type="GO" id="GO:0045087">
    <property type="term" value="P:innate immune response"/>
    <property type="evidence" value="ECO:0007669"/>
    <property type="project" value="UniProtKB-KW"/>
</dbReference>
<reference evidence="12" key="1">
    <citation type="journal article" date="2013" name="Nat. Biotechnol.">
        <title>Chinese hamster genome sequenced from sorted chromosomes.</title>
        <authorList>
            <person name="Brinkrolf K."/>
            <person name="Rupp O."/>
            <person name="Laux H."/>
            <person name="Kollin F."/>
            <person name="Ernst W."/>
            <person name="Linke B."/>
            <person name="Kofler R."/>
            <person name="Romand S."/>
            <person name="Hesse F."/>
            <person name="Budach W.E."/>
            <person name="Galosy S."/>
            <person name="Muller D."/>
            <person name="Noll T."/>
            <person name="Wienberg J."/>
            <person name="Jostock T."/>
            <person name="Leonard M."/>
            <person name="Grillari J."/>
            <person name="Tauch A."/>
            <person name="Goesmann A."/>
            <person name="Helk B."/>
            <person name="Mott J.E."/>
            <person name="Puhler A."/>
            <person name="Borth N."/>
        </authorList>
    </citation>
    <scope>NUCLEOTIDE SEQUENCE [LARGE SCALE GENOMIC DNA]</scope>
    <source>
        <strain evidence="12">17A/GY</strain>
    </source>
</reference>
<evidence type="ECO:0000313" key="12">
    <source>
        <dbReference type="Proteomes" id="UP000030759"/>
    </source>
</evidence>
<proteinExistence type="predicted"/>
<dbReference type="PROSITE" id="PS50837">
    <property type="entry name" value="NACHT"/>
    <property type="match status" value="1"/>
</dbReference>
<dbReference type="GO" id="GO:0061702">
    <property type="term" value="C:canonical inflammasome complex"/>
    <property type="evidence" value="ECO:0007669"/>
    <property type="project" value="TreeGrafter"/>
</dbReference>
<dbReference type="InterPro" id="IPR007111">
    <property type="entry name" value="NACHT_NTPase"/>
</dbReference>
<keyword evidence="7" id="KW-0067">ATP-binding</keyword>
<evidence type="ECO:0000256" key="3">
    <source>
        <dbReference type="ARBA" id="ARBA00022588"/>
    </source>
</evidence>
<dbReference type="Gene3D" id="3.40.50.300">
    <property type="entry name" value="P-loop containing nucleotide triphosphate hydrolases"/>
    <property type="match status" value="1"/>
</dbReference>
<dbReference type="InterPro" id="IPR027417">
    <property type="entry name" value="P-loop_NTPase"/>
</dbReference>
<keyword evidence="8" id="KW-0391">Immunity</keyword>
<dbReference type="EMBL" id="KE673250">
    <property type="protein sequence ID" value="ERE77840.1"/>
    <property type="molecule type" value="Genomic_DNA"/>
</dbReference>
<protein>
    <submittedName>
        <fullName evidence="11">NACHT, LRR and PYD domain-containing protein 9B-like isoform 2</fullName>
    </submittedName>
</protein>
<dbReference type="InterPro" id="IPR041267">
    <property type="entry name" value="NLRP_HD2"/>
</dbReference>
<evidence type="ECO:0000313" key="11">
    <source>
        <dbReference type="EMBL" id="ERE77840.1"/>
    </source>
</evidence>
<gene>
    <name evidence="11" type="ORF">H671_3g10788</name>
</gene>
<dbReference type="Gene3D" id="1.10.533.10">
    <property type="entry name" value="Death Domain, Fas"/>
    <property type="match status" value="1"/>
</dbReference>
<keyword evidence="3" id="KW-0399">Innate immunity</keyword>
<comment type="subcellular location">
    <subcellularLocation>
        <location evidence="1">Cytoplasm</location>
    </subcellularLocation>
</comment>
<keyword evidence="6" id="KW-0547">Nucleotide-binding</keyword>
<organism evidence="11 12">
    <name type="scientific">Cricetulus griseus</name>
    <name type="common">Chinese hamster</name>
    <name type="synonym">Cricetulus barabensis griseus</name>
    <dbReference type="NCBI Taxonomy" id="10029"/>
    <lineage>
        <taxon>Eukaryota</taxon>
        <taxon>Metazoa</taxon>
        <taxon>Chordata</taxon>
        <taxon>Craniata</taxon>
        <taxon>Vertebrata</taxon>
        <taxon>Euteleostomi</taxon>
        <taxon>Mammalia</taxon>
        <taxon>Eutheria</taxon>
        <taxon>Euarchontoglires</taxon>
        <taxon>Glires</taxon>
        <taxon>Rodentia</taxon>
        <taxon>Myomorpha</taxon>
        <taxon>Muroidea</taxon>
        <taxon>Cricetidae</taxon>
        <taxon>Cricetinae</taxon>
        <taxon>Cricetulus</taxon>
    </lineage>
</organism>
<evidence type="ECO:0000256" key="1">
    <source>
        <dbReference type="ARBA" id="ARBA00004496"/>
    </source>
</evidence>
<evidence type="ECO:0000256" key="4">
    <source>
        <dbReference type="ARBA" id="ARBA00022614"/>
    </source>
</evidence>
<dbReference type="GO" id="GO:0050727">
    <property type="term" value="P:regulation of inflammatory response"/>
    <property type="evidence" value="ECO:0007669"/>
    <property type="project" value="TreeGrafter"/>
</dbReference>
<dbReference type="Proteomes" id="UP000030759">
    <property type="component" value="Unassembled WGS sequence"/>
</dbReference>
<dbReference type="InterPro" id="IPR032675">
    <property type="entry name" value="LRR_dom_sf"/>
</dbReference>
<evidence type="ECO:0000256" key="8">
    <source>
        <dbReference type="ARBA" id="ARBA00022859"/>
    </source>
</evidence>
<dbReference type="GO" id="GO:0005524">
    <property type="term" value="F:ATP binding"/>
    <property type="evidence" value="ECO:0007669"/>
    <property type="project" value="UniProtKB-KW"/>
</dbReference>
<name>A0A061ID70_CRIGR</name>
<dbReference type="InterPro" id="IPR050637">
    <property type="entry name" value="NLRP_innate_immun_reg"/>
</dbReference>
<dbReference type="PANTHER" id="PTHR45690">
    <property type="entry name" value="NACHT, LRR AND PYD DOMAINS-CONTAINING PROTEIN 12"/>
    <property type="match status" value="1"/>
</dbReference>
<dbReference type="GO" id="GO:0006954">
    <property type="term" value="P:inflammatory response"/>
    <property type="evidence" value="ECO:0007669"/>
    <property type="project" value="UniProtKB-KW"/>
</dbReference>
<evidence type="ECO:0000256" key="7">
    <source>
        <dbReference type="ARBA" id="ARBA00022840"/>
    </source>
</evidence>
<feature type="domain" description="NACHT" evidence="10">
    <location>
        <begin position="143"/>
        <end position="274"/>
    </location>
</feature>
<dbReference type="InterPro" id="IPR041075">
    <property type="entry name" value="NOD1/2_WH"/>
</dbReference>
<evidence type="ECO:0000259" key="10">
    <source>
        <dbReference type="PROSITE" id="PS50837"/>
    </source>
</evidence>